<feature type="compositionally biased region" description="Low complexity" evidence="1">
    <location>
        <begin position="987"/>
        <end position="1002"/>
    </location>
</feature>
<dbReference type="EMBL" id="BQKY01000010">
    <property type="protein sequence ID" value="GJN92005.1"/>
    <property type="molecule type" value="Genomic_DNA"/>
</dbReference>
<feature type="compositionally biased region" description="Low complexity" evidence="1">
    <location>
        <begin position="521"/>
        <end position="531"/>
    </location>
</feature>
<feature type="region of interest" description="Disordered" evidence="1">
    <location>
        <begin position="445"/>
        <end position="485"/>
    </location>
</feature>
<dbReference type="AlphaFoldDB" id="A0AAV5GQ57"/>
<dbReference type="GO" id="GO:0005634">
    <property type="term" value="C:nucleus"/>
    <property type="evidence" value="ECO:0007669"/>
    <property type="project" value="TreeGrafter"/>
</dbReference>
<reference evidence="3 4" key="1">
    <citation type="submission" date="2021-12" db="EMBL/GenBank/DDBJ databases">
        <title>High titer production of polyol ester of fatty acids by Rhodotorula paludigena BS15 towards product separation-free biomass refinery.</title>
        <authorList>
            <person name="Mano J."/>
            <person name="Ono H."/>
            <person name="Tanaka T."/>
            <person name="Naito K."/>
            <person name="Sushida H."/>
            <person name="Ike M."/>
            <person name="Tokuyasu K."/>
            <person name="Kitaoka M."/>
        </authorList>
    </citation>
    <scope>NUCLEOTIDE SEQUENCE [LARGE SCALE GENOMIC DNA]</scope>
    <source>
        <strain evidence="3 4">BS15</strain>
    </source>
</reference>
<keyword evidence="4" id="KW-1185">Reference proteome</keyword>
<comment type="caution">
    <text evidence="3">The sequence shown here is derived from an EMBL/GenBank/DDBJ whole genome shotgun (WGS) entry which is preliminary data.</text>
</comment>
<evidence type="ECO:0000256" key="1">
    <source>
        <dbReference type="SAM" id="MobiDB-lite"/>
    </source>
</evidence>
<feature type="compositionally biased region" description="Low complexity" evidence="1">
    <location>
        <begin position="337"/>
        <end position="348"/>
    </location>
</feature>
<evidence type="ECO:0000313" key="4">
    <source>
        <dbReference type="Proteomes" id="UP001342314"/>
    </source>
</evidence>
<feature type="compositionally biased region" description="Acidic residues" evidence="1">
    <location>
        <begin position="717"/>
        <end position="728"/>
    </location>
</feature>
<dbReference type="PANTHER" id="PTHR13384">
    <property type="entry name" value="G PATCH DOMAIN-CONTAINING PROTEIN 1"/>
    <property type="match status" value="1"/>
</dbReference>
<feature type="compositionally biased region" description="Basic residues" evidence="1">
    <location>
        <begin position="876"/>
        <end position="887"/>
    </location>
</feature>
<dbReference type="GO" id="GO:0003723">
    <property type="term" value="F:RNA binding"/>
    <property type="evidence" value="ECO:0007669"/>
    <property type="project" value="TreeGrafter"/>
</dbReference>
<feature type="region of interest" description="Disordered" evidence="1">
    <location>
        <begin position="573"/>
        <end position="643"/>
    </location>
</feature>
<dbReference type="PANTHER" id="PTHR13384:SF19">
    <property type="entry name" value="G PATCH DOMAIN-CONTAINING PROTEIN 1"/>
    <property type="match status" value="1"/>
</dbReference>
<feature type="compositionally biased region" description="Basic and acidic residues" evidence="1">
    <location>
        <begin position="912"/>
        <end position="924"/>
    </location>
</feature>
<sequence>MSTARLKRKIELADEGQYGNLTESFVSVGTALPALTDSKKDKNEGKPAWEQEVYDEQGRRRFHGAFTGGFSAGYFNSVGSKEGWQPSTFKSSRSNRASQAQRSVADAAKDFMDAEDLAELASSRTLETSSAYASSSRGAPPPSAATYDPLLGNFGSLGSTAASATPTFDDTLASLIQPSSSRVGLKLMRKMGWREGQGVGPRLTFQQRKKQASELGVKLDDADDDEGGEAAKHYYAPLDRPLTLVKGTSASTDRGWGLGYKPGMNLNERLRQEGAGSSSARKPTYELDEDDVCGGVGMSVDALGDREKRAIGIYDADEEDEMAFGAMRSSRDRRVPQSSSRSKSAQQSFHDGSKVLPGFVLHHDPFVGSSNSQLPPQPPAGWEPNPARLWKENQPPSSTVDVKGKGRQLNADERGTLLGEQLPPPPPPVPKSVFDYLSAKSRERLATLTSTAAQSGSTAGTTDSPVAPTPPPPPDEELFVPPLDRPTALAALRGFQPYSAASTSPDAVKQARYTLYLQYQSSDSPSTTSSPFGPRTLPNGKMQTVSELNRELSEYAQAARVFKPVSGMLGNRFQTSRTGSLDVPKVEPGLYQPPPKAEKPPAANDLAAMYGDASSAPSKPPEPALTPAQAAARAGNFGPLTRTTTTFRPARLVCKRFGVRDPFEGAEVEQDGVGGAWGEATRTGWSTGNAQTQQPVGGGALEEMMQSAGFRRFQSAAEDEAKVDEDTPEVAKGTFETPSASSAAGAAAGSSKASAKKARPTIETVGYGDDEDQGQEILEEKKAPQDIFAAIFADSDDEDDEEDEDHDEPASVPPATVLSVDQPGAPAPAVAAAAAPPAPVTATIDDSPALSLDALASYRPSFVPSASRTKTDKPDKKKKKSSSKRKSVGLSFDVDEGGEDGDVATAPKKPRRERDKDRDAERDRERRRKREREEADEKKAAAGNGDKRRRSEEDRPPVATSAAAADDDEWDEAPSQVHPDVLAALQKPRGAGVAAAATAVPAGEEKAQPRGRMKASDLY</sequence>
<feature type="compositionally biased region" description="Acidic residues" evidence="1">
    <location>
        <begin position="794"/>
        <end position="807"/>
    </location>
</feature>
<feature type="domain" description="G-patch" evidence="2">
    <location>
        <begin position="180"/>
        <end position="200"/>
    </location>
</feature>
<dbReference type="Proteomes" id="UP001342314">
    <property type="component" value="Unassembled WGS sequence"/>
</dbReference>
<accession>A0AAV5GQ57</accession>
<feature type="compositionally biased region" description="Acidic residues" evidence="1">
    <location>
        <begin position="893"/>
        <end position="902"/>
    </location>
</feature>
<protein>
    <recommendedName>
        <fullName evidence="2">G-patch domain-containing protein</fullName>
    </recommendedName>
</protein>
<dbReference type="Pfam" id="PF07713">
    <property type="entry name" value="DUF1604"/>
    <property type="match status" value="1"/>
</dbReference>
<feature type="compositionally biased region" description="Low complexity" evidence="1">
    <location>
        <begin position="446"/>
        <end position="466"/>
    </location>
</feature>
<feature type="compositionally biased region" description="Low complexity" evidence="1">
    <location>
        <begin position="625"/>
        <end position="634"/>
    </location>
</feature>
<gene>
    <name evidence="3" type="ORF">Rhopal_005033-T1</name>
</gene>
<name>A0AAV5GQ57_9BASI</name>
<feature type="region of interest" description="Disordered" evidence="1">
    <location>
        <begin position="711"/>
        <end position="845"/>
    </location>
</feature>
<feature type="compositionally biased region" description="Low complexity" evidence="1">
    <location>
        <begin position="739"/>
        <end position="753"/>
    </location>
</feature>
<dbReference type="InterPro" id="IPR011666">
    <property type="entry name" value="DUF1604"/>
</dbReference>
<dbReference type="InterPro" id="IPR000467">
    <property type="entry name" value="G_patch_dom"/>
</dbReference>
<feature type="region of interest" description="Disordered" evidence="1">
    <location>
        <begin position="519"/>
        <end position="541"/>
    </location>
</feature>
<feature type="compositionally biased region" description="Polar residues" evidence="1">
    <location>
        <begin position="683"/>
        <end position="695"/>
    </location>
</feature>
<feature type="compositionally biased region" description="Basic and acidic residues" evidence="1">
    <location>
        <begin position="931"/>
        <end position="956"/>
    </location>
</feature>
<organism evidence="3 4">
    <name type="scientific">Rhodotorula paludigena</name>
    <dbReference type="NCBI Taxonomy" id="86838"/>
    <lineage>
        <taxon>Eukaryota</taxon>
        <taxon>Fungi</taxon>
        <taxon>Dikarya</taxon>
        <taxon>Basidiomycota</taxon>
        <taxon>Pucciniomycotina</taxon>
        <taxon>Microbotryomycetes</taxon>
        <taxon>Sporidiobolales</taxon>
        <taxon>Sporidiobolaceae</taxon>
        <taxon>Rhodotorula</taxon>
    </lineage>
</organism>
<feature type="compositionally biased region" description="Low complexity" evidence="1">
    <location>
        <begin position="827"/>
        <end position="843"/>
    </location>
</feature>
<dbReference type="PROSITE" id="PS50174">
    <property type="entry name" value="G_PATCH"/>
    <property type="match status" value="1"/>
</dbReference>
<feature type="region of interest" description="Disordered" evidence="1">
    <location>
        <begin position="36"/>
        <end position="56"/>
    </location>
</feature>
<feature type="region of interest" description="Disordered" evidence="1">
    <location>
        <begin position="315"/>
        <end position="433"/>
    </location>
</feature>
<evidence type="ECO:0000259" key="2">
    <source>
        <dbReference type="PROSITE" id="PS50174"/>
    </source>
</evidence>
<feature type="region of interest" description="Disordered" evidence="1">
    <location>
        <begin position="858"/>
        <end position="1019"/>
    </location>
</feature>
<feature type="compositionally biased region" description="Basic and acidic residues" evidence="1">
    <location>
        <begin position="37"/>
        <end position="49"/>
    </location>
</feature>
<dbReference type="Pfam" id="PF01585">
    <property type="entry name" value="G-patch"/>
    <property type="match status" value="1"/>
</dbReference>
<dbReference type="GO" id="GO:0006397">
    <property type="term" value="P:mRNA processing"/>
    <property type="evidence" value="ECO:0007669"/>
    <property type="project" value="InterPro"/>
</dbReference>
<feature type="region of interest" description="Disordered" evidence="1">
    <location>
        <begin position="681"/>
        <end position="700"/>
    </location>
</feature>
<proteinExistence type="predicted"/>
<evidence type="ECO:0000313" key="3">
    <source>
        <dbReference type="EMBL" id="GJN92005.1"/>
    </source>
</evidence>
<dbReference type="Pfam" id="PF26093">
    <property type="entry name" value="HTH_TGH"/>
    <property type="match status" value="1"/>
</dbReference>